<dbReference type="PANTHER" id="PTHR11552">
    <property type="entry name" value="GLUCOSE-METHANOL-CHOLINE GMC OXIDOREDUCTASE"/>
    <property type="match status" value="1"/>
</dbReference>
<feature type="domain" description="Glucose-methanol-choline oxidoreductase N-terminal" evidence="4">
    <location>
        <begin position="117"/>
        <end position="140"/>
    </location>
</feature>
<protein>
    <submittedName>
        <fullName evidence="6">Glucose dehydrogenase (Acceptor)-like protein 3</fullName>
    </submittedName>
</protein>
<evidence type="ECO:0000313" key="6">
    <source>
        <dbReference type="EMBL" id="RWS11935.1"/>
    </source>
</evidence>
<dbReference type="SUPFAM" id="SSF54373">
    <property type="entry name" value="FAD-linked reductases, C-terminal domain"/>
    <property type="match status" value="1"/>
</dbReference>
<dbReference type="PROSITE" id="PS00623">
    <property type="entry name" value="GMC_OXRED_1"/>
    <property type="match status" value="1"/>
</dbReference>
<dbReference type="PIRSF" id="PIRSF000137">
    <property type="entry name" value="Alcohol_oxidase"/>
    <property type="match status" value="1"/>
</dbReference>
<dbReference type="InterPro" id="IPR007867">
    <property type="entry name" value="GMC_OxRtase_C"/>
</dbReference>
<evidence type="ECO:0000313" key="7">
    <source>
        <dbReference type="Proteomes" id="UP000285301"/>
    </source>
</evidence>
<accession>A0A443R9J1</accession>
<dbReference type="EMBL" id="NCKU01001518">
    <property type="protein sequence ID" value="RWS11935.1"/>
    <property type="molecule type" value="Genomic_DNA"/>
</dbReference>
<gene>
    <name evidence="6" type="ORF">B4U79_07881</name>
</gene>
<dbReference type="AlphaFoldDB" id="A0A443R9J1"/>
<dbReference type="OrthoDB" id="269227at2759"/>
<organism evidence="6 7">
    <name type="scientific">Dinothrombium tinctorium</name>
    <dbReference type="NCBI Taxonomy" id="1965070"/>
    <lineage>
        <taxon>Eukaryota</taxon>
        <taxon>Metazoa</taxon>
        <taxon>Ecdysozoa</taxon>
        <taxon>Arthropoda</taxon>
        <taxon>Chelicerata</taxon>
        <taxon>Arachnida</taxon>
        <taxon>Acari</taxon>
        <taxon>Acariformes</taxon>
        <taxon>Trombidiformes</taxon>
        <taxon>Prostigmata</taxon>
        <taxon>Anystina</taxon>
        <taxon>Parasitengona</taxon>
        <taxon>Trombidioidea</taxon>
        <taxon>Trombidiidae</taxon>
        <taxon>Dinothrombium</taxon>
    </lineage>
</organism>
<dbReference type="PROSITE" id="PS00624">
    <property type="entry name" value="GMC_OXRED_2"/>
    <property type="match status" value="1"/>
</dbReference>
<keyword evidence="7" id="KW-1185">Reference proteome</keyword>
<proteinExistence type="inferred from homology"/>
<evidence type="ECO:0000259" key="5">
    <source>
        <dbReference type="PROSITE" id="PS00624"/>
    </source>
</evidence>
<feature type="binding site" evidence="2">
    <location>
        <position position="256"/>
    </location>
    <ligand>
        <name>FAD</name>
        <dbReference type="ChEBI" id="CHEBI:57692"/>
    </ligand>
</feature>
<dbReference type="GO" id="GO:0016614">
    <property type="term" value="F:oxidoreductase activity, acting on CH-OH group of donors"/>
    <property type="evidence" value="ECO:0007669"/>
    <property type="project" value="InterPro"/>
</dbReference>
<dbReference type="InterPro" id="IPR036188">
    <property type="entry name" value="FAD/NAD-bd_sf"/>
</dbReference>
<keyword evidence="3" id="KW-0285">Flavoprotein</keyword>
<dbReference type="GO" id="GO:0050660">
    <property type="term" value="F:flavin adenine dinucleotide binding"/>
    <property type="evidence" value="ECO:0007669"/>
    <property type="project" value="InterPro"/>
</dbReference>
<reference evidence="6 7" key="1">
    <citation type="journal article" date="2018" name="Gigascience">
        <title>Genomes of trombidid mites reveal novel predicted allergens and laterally-transferred genes associated with secondary metabolism.</title>
        <authorList>
            <person name="Dong X."/>
            <person name="Chaisiri K."/>
            <person name="Xia D."/>
            <person name="Armstrong S.D."/>
            <person name="Fang Y."/>
            <person name="Donnelly M.J."/>
            <person name="Kadowaki T."/>
            <person name="McGarry J.W."/>
            <person name="Darby A.C."/>
            <person name="Makepeace B.L."/>
        </authorList>
    </citation>
    <scope>NUCLEOTIDE SEQUENCE [LARGE SCALE GENOMIC DNA]</scope>
    <source>
        <strain evidence="6">UoL-WK</strain>
    </source>
</reference>
<evidence type="ECO:0000256" key="2">
    <source>
        <dbReference type="PIRSR" id="PIRSR000137-2"/>
    </source>
</evidence>
<sequence length="642" mass="71562">MTEVSLSIPALVPILSLLFATHFYQKFTVTRNNWDSEYDFIVVGGGSAGNVVANRLSENPNWKVLLLEAGGSENLVTDIPISAGNLQMTPLDWAYQTEPQKAACYGLKNRRMHWPRGKVLGGSSVLNYMLYIRGNRRDFDNWARLGCYGWSYEEVLPYFLKSEDNRDEDIASNGYHSTGGYLTVERPPYITPVGKAFPAAGAFLGYPDVDQNGPIQASFSNPQGTIRDGARCSTAKAFLLPAKFRDNLHVVPFSYVTKILFDDNKKAIGVEFDRFGLSHCVYAKKEIIVSGGSINSPQLLMLSGIGPAEHLKKLGIPVIADLPVGKNLQDHIYPGVHFFLNVTGASLVQRRIVNVQNLVNWFVFRQGPLTTLGGVEGLGFIKTKYVNQSDDYPDFQIHLLSGDISSDEGQAFRRVQGVTRKLWEQYYLPYINYETFSLYPVLLRPKSRGFIKLRSSDPNDPPVIQPNYLTHPDDILSMVDAMKICIAAGLAPSYRRLGSRLFERVVPGCEVYPLLSDEYLACQARTYTQTIYHPIGTCRMGPPDDPRSVVDPELRVLGGVRGLRVVDASVMPVIITGNTNAPTIMIAEKAADMIKGKRLRPIRPPDTIESNEIVSGYTNRRRMKQILLEAKKELSIALKIQS</sequence>
<evidence type="ECO:0000256" key="1">
    <source>
        <dbReference type="ARBA" id="ARBA00010790"/>
    </source>
</evidence>
<dbReference type="PANTHER" id="PTHR11552:SF227">
    <property type="entry name" value="GLUCOSE DEHYDROGENASE [FAD, QUINONE]-LIKE PROTEIN"/>
    <property type="match status" value="1"/>
</dbReference>
<dbReference type="Proteomes" id="UP000285301">
    <property type="component" value="Unassembled WGS sequence"/>
</dbReference>
<name>A0A443R9J1_9ACAR</name>
<dbReference type="Gene3D" id="3.50.50.60">
    <property type="entry name" value="FAD/NAD(P)-binding domain"/>
    <property type="match status" value="1"/>
</dbReference>
<dbReference type="InterPro" id="IPR000172">
    <property type="entry name" value="GMC_OxRdtase_N"/>
</dbReference>
<comment type="cofactor">
    <cofactor evidence="2">
        <name>FAD</name>
        <dbReference type="ChEBI" id="CHEBI:57692"/>
    </cofactor>
</comment>
<feature type="binding site" evidence="2">
    <location>
        <position position="119"/>
    </location>
    <ligand>
        <name>FAD</name>
        <dbReference type="ChEBI" id="CHEBI:57692"/>
    </ligand>
</feature>
<dbReference type="Gene3D" id="3.30.560.10">
    <property type="entry name" value="Glucose Oxidase, domain 3"/>
    <property type="match status" value="1"/>
</dbReference>
<evidence type="ECO:0000259" key="4">
    <source>
        <dbReference type="PROSITE" id="PS00623"/>
    </source>
</evidence>
<dbReference type="InterPro" id="IPR012132">
    <property type="entry name" value="GMC_OxRdtase"/>
</dbReference>
<dbReference type="SUPFAM" id="SSF51905">
    <property type="entry name" value="FAD/NAD(P)-binding domain"/>
    <property type="match status" value="1"/>
</dbReference>
<comment type="similarity">
    <text evidence="1 3">Belongs to the GMC oxidoreductase family.</text>
</comment>
<dbReference type="Pfam" id="PF05199">
    <property type="entry name" value="GMC_oxred_C"/>
    <property type="match status" value="1"/>
</dbReference>
<comment type="caution">
    <text evidence="6">The sequence shown here is derived from an EMBL/GenBank/DDBJ whole genome shotgun (WGS) entry which is preliminary data.</text>
</comment>
<keyword evidence="2 3" id="KW-0274">FAD</keyword>
<evidence type="ECO:0000256" key="3">
    <source>
        <dbReference type="RuleBase" id="RU003968"/>
    </source>
</evidence>
<dbReference type="STRING" id="1965070.A0A443R9J1"/>
<feature type="domain" description="Glucose-methanol-choline oxidoreductase N-terminal" evidence="5">
    <location>
        <begin position="292"/>
        <end position="306"/>
    </location>
</feature>
<dbReference type="Pfam" id="PF00732">
    <property type="entry name" value="GMC_oxred_N"/>
    <property type="match status" value="1"/>
</dbReference>